<evidence type="ECO:0000313" key="12">
    <source>
        <dbReference type="Proteomes" id="UP000646548"/>
    </source>
</evidence>
<keyword evidence="7" id="KW-0560">Oxidoreductase</keyword>
<evidence type="ECO:0000256" key="1">
    <source>
        <dbReference type="ARBA" id="ARBA00005679"/>
    </source>
</evidence>
<gene>
    <name evidence="11" type="ORF">FQA47_000570</name>
</gene>
<protein>
    <recommendedName>
        <fullName evidence="7">Gamma-interferon-inducible lysosomal thiol reductase</fullName>
        <ecNumber evidence="7">1.8.-.-</ecNumber>
    </recommendedName>
    <alternativeName>
        <fullName evidence="7">Gamma-interferon-inducible protein IP-30</fullName>
    </alternativeName>
</protein>
<evidence type="ECO:0000313" key="11">
    <source>
        <dbReference type="EMBL" id="KAF6728075.1"/>
    </source>
</evidence>
<keyword evidence="6 7" id="KW-0325">Glycoprotein</keyword>
<keyword evidence="7" id="KW-0391">Immunity</keyword>
<dbReference type="Pfam" id="PF03227">
    <property type="entry name" value="GILT"/>
    <property type="match status" value="1"/>
</dbReference>
<dbReference type="AlphaFoldDB" id="A0A834F7S5"/>
<evidence type="ECO:0000256" key="7">
    <source>
        <dbReference type="RuleBase" id="RU369109"/>
    </source>
</evidence>
<dbReference type="InterPro" id="IPR004911">
    <property type="entry name" value="Interferon-induced_GILT"/>
</dbReference>
<comment type="subunit">
    <text evidence="2 7">Dimer; disulfide-linked.</text>
</comment>
<feature type="region of interest" description="Disordered" evidence="8">
    <location>
        <begin position="378"/>
        <end position="398"/>
    </location>
</feature>
<comment type="function">
    <text evidence="7">Lysosomal thiol reductase that can reduce protein disulfide bonds. Facilitates the complete unfolding of proteins destined for lysosomal degradation. Plays an important role in antigen processing.</text>
</comment>
<dbReference type="PANTHER" id="PTHR13234:SF43">
    <property type="entry name" value="GAMMA-INTERFERON-INDUCIBLE LYSOSOMAL THIOL REDUCTASE"/>
    <property type="match status" value="1"/>
</dbReference>
<evidence type="ECO:0000256" key="3">
    <source>
        <dbReference type="ARBA" id="ARBA00022525"/>
    </source>
</evidence>
<dbReference type="GO" id="GO:0016671">
    <property type="term" value="F:oxidoreductase activity, acting on a sulfur group of donors, disulfide as acceptor"/>
    <property type="evidence" value="ECO:0007669"/>
    <property type="project" value="UniProtKB-UniRule"/>
</dbReference>
<evidence type="ECO:0000256" key="5">
    <source>
        <dbReference type="ARBA" id="ARBA00023157"/>
    </source>
</evidence>
<feature type="signal peptide" evidence="9">
    <location>
        <begin position="1"/>
        <end position="21"/>
    </location>
</feature>
<dbReference type="EC" id="1.8.-.-" evidence="7"/>
<keyword evidence="7" id="KW-0676">Redox-active center</keyword>
<keyword evidence="5 7" id="KW-1015">Disulfide bond</keyword>
<evidence type="ECO:0000256" key="2">
    <source>
        <dbReference type="ARBA" id="ARBA00011615"/>
    </source>
</evidence>
<evidence type="ECO:0000256" key="4">
    <source>
        <dbReference type="ARBA" id="ARBA00022729"/>
    </source>
</evidence>
<feature type="domain" description="Saposin A-type" evidence="10">
    <location>
        <begin position="16"/>
        <end position="56"/>
    </location>
</feature>
<evidence type="ECO:0000256" key="6">
    <source>
        <dbReference type="ARBA" id="ARBA00023180"/>
    </source>
</evidence>
<feature type="chain" id="PRO_5032539828" description="Gamma-interferon-inducible lysosomal thiol reductase" evidence="9">
    <location>
        <begin position="22"/>
        <end position="412"/>
    </location>
</feature>
<sequence>MKTVILLVIFTVVLNSPLGRCSCPYPPAKWCSSVSSAVQCGVLKHCLESNISKSHLTAEPVQVGLYYESLCPGCRAFLVNMLFPTWILLNDIMSVDLVPYGNAQEKTQGQKYVFECQHGEDECLGNMIETCLLNMTEMAFPIIFCMESSSDVLASVESCLKVYDPQLSMDKLNTCLKGDLGNQLMHQNAQQTASLKPPHQYVPWVTINGEHTEDLQQKASTSLFSLVCSMYKLSCFLDTAAERMRRNNSKFFTSTERQWDSCEQPSYIELIQELQIRCAVKRLFTGTLQLPRLSCRQSAQTRAEDGASSGPAGPSIKPSRSLGTLTSCVPRNFFDVENGLSVGRSPLDAQANPGSGLVLQANFPHSQRRESFLYRSDSDFDLSTKGPPKNSSTASDLEESLKHWEVNWLSSR</sequence>
<accession>A0A834F7S5</accession>
<organism evidence="11 12">
    <name type="scientific">Oryzias melastigma</name>
    <name type="common">Marine medaka</name>
    <dbReference type="NCBI Taxonomy" id="30732"/>
    <lineage>
        <taxon>Eukaryota</taxon>
        <taxon>Metazoa</taxon>
        <taxon>Chordata</taxon>
        <taxon>Craniata</taxon>
        <taxon>Vertebrata</taxon>
        <taxon>Euteleostomi</taxon>
        <taxon>Actinopterygii</taxon>
        <taxon>Neopterygii</taxon>
        <taxon>Teleostei</taxon>
        <taxon>Neoteleostei</taxon>
        <taxon>Acanthomorphata</taxon>
        <taxon>Ovalentaria</taxon>
        <taxon>Atherinomorphae</taxon>
        <taxon>Beloniformes</taxon>
        <taxon>Adrianichthyidae</taxon>
        <taxon>Oryziinae</taxon>
        <taxon>Oryzias</taxon>
    </lineage>
</organism>
<dbReference type="PROSITE" id="PS51110">
    <property type="entry name" value="SAP_A"/>
    <property type="match status" value="1"/>
</dbReference>
<proteinExistence type="inferred from homology"/>
<dbReference type="Proteomes" id="UP000646548">
    <property type="component" value="Unassembled WGS sequence"/>
</dbReference>
<comment type="similarity">
    <text evidence="1 7">Belongs to the GILT family.</text>
</comment>
<dbReference type="GO" id="GO:0002376">
    <property type="term" value="P:immune system process"/>
    <property type="evidence" value="ECO:0007669"/>
    <property type="project" value="UniProtKB-KW"/>
</dbReference>
<dbReference type="PANTHER" id="PTHR13234">
    <property type="entry name" value="GAMMA-INTERFERON INDUCIBLE LYSOSOMAL THIOL REDUCTASE GILT"/>
    <property type="match status" value="1"/>
</dbReference>
<reference evidence="11" key="1">
    <citation type="journal article" name="BMC Genomics">
        <title>Long-read sequencing and de novo genome assembly of marine medaka (Oryzias melastigma).</title>
        <authorList>
            <person name="Liang P."/>
            <person name="Saqib H.S.A."/>
            <person name="Ni X."/>
            <person name="Shen Y."/>
        </authorList>
    </citation>
    <scope>NUCLEOTIDE SEQUENCE</scope>
    <source>
        <strain evidence="11">Bigg-433</strain>
    </source>
</reference>
<dbReference type="InterPro" id="IPR003119">
    <property type="entry name" value="SAP_A"/>
</dbReference>
<dbReference type="GO" id="GO:0005764">
    <property type="term" value="C:lysosome"/>
    <property type="evidence" value="ECO:0007669"/>
    <property type="project" value="UniProtKB-SubCell"/>
</dbReference>
<evidence type="ECO:0000259" key="10">
    <source>
        <dbReference type="PROSITE" id="PS51110"/>
    </source>
</evidence>
<comment type="subcellular location">
    <subcellularLocation>
        <location evidence="7">Secreted</location>
    </subcellularLocation>
    <subcellularLocation>
        <location evidence="7">Lysosome</location>
    </subcellularLocation>
</comment>
<evidence type="ECO:0000256" key="8">
    <source>
        <dbReference type="SAM" id="MobiDB-lite"/>
    </source>
</evidence>
<evidence type="ECO:0000256" key="9">
    <source>
        <dbReference type="SAM" id="SignalP"/>
    </source>
</evidence>
<dbReference type="GO" id="GO:0005576">
    <property type="term" value="C:extracellular region"/>
    <property type="evidence" value="ECO:0007669"/>
    <property type="project" value="UniProtKB-SubCell"/>
</dbReference>
<dbReference type="EMBL" id="WKFB01000293">
    <property type="protein sequence ID" value="KAF6728075.1"/>
    <property type="molecule type" value="Genomic_DNA"/>
</dbReference>
<keyword evidence="4 7" id="KW-0732">Signal</keyword>
<keyword evidence="3 7" id="KW-0964">Secreted</keyword>
<keyword evidence="7" id="KW-0458">Lysosome</keyword>
<name>A0A834F7S5_ORYME</name>
<feature type="region of interest" description="Disordered" evidence="8">
    <location>
        <begin position="301"/>
        <end position="322"/>
    </location>
</feature>
<comment type="caution">
    <text evidence="11">The sequence shown here is derived from an EMBL/GenBank/DDBJ whole genome shotgun (WGS) entry which is preliminary data.</text>
</comment>